<organism evidence="1 2">
    <name type="scientific">Inconstantimicrobium mannanitabidum</name>
    <dbReference type="NCBI Taxonomy" id="1604901"/>
    <lineage>
        <taxon>Bacteria</taxon>
        <taxon>Bacillati</taxon>
        <taxon>Bacillota</taxon>
        <taxon>Clostridia</taxon>
        <taxon>Eubacteriales</taxon>
        <taxon>Clostridiaceae</taxon>
        <taxon>Inconstantimicrobium</taxon>
    </lineage>
</organism>
<name>A0ACB5RBB1_9CLOT</name>
<gene>
    <name evidence="1" type="ORF">rsdtw13_16090</name>
</gene>
<keyword evidence="2" id="KW-1185">Reference proteome</keyword>
<proteinExistence type="predicted"/>
<evidence type="ECO:0000313" key="1">
    <source>
        <dbReference type="EMBL" id="GKX66351.1"/>
    </source>
</evidence>
<dbReference type="Proteomes" id="UP001058074">
    <property type="component" value="Unassembled WGS sequence"/>
</dbReference>
<comment type="caution">
    <text evidence="1">The sequence shown here is derived from an EMBL/GenBank/DDBJ whole genome shotgun (WGS) entry which is preliminary data.</text>
</comment>
<reference evidence="1" key="1">
    <citation type="journal article" date="2025" name="Int. J. Syst. Evol. Microbiol.">
        <title>Inconstantimicrobium mannanitabidum sp. nov., a novel member of the family Clostridiaceae isolated from anoxic soil under the treatment of reductive soil disinfestation.</title>
        <authorList>
            <person name="Ueki A."/>
            <person name="Tonouchi A."/>
            <person name="Honma S."/>
            <person name="Kaku N."/>
            <person name="Ueki K."/>
        </authorList>
    </citation>
    <scope>NUCLEOTIDE SEQUENCE</scope>
    <source>
        <strain evidence="1">TW13</strain>
    </source>
</reference>
<evidence type="ECO:0000313" key="2">
    <source>
        <dbReference type="Proteomes" id="UP001058074"/>
    </source>
</evidence>
<protein>
    <submittedName>
        <fullName evidence="1">Uncharacterized protein</fullName>
    </submittedName>
</protein>
<sequence length="66" mass="7729">MEANYSQYLDGKKFFAYADTDCYWEAFTTNEMINLAQKTGFLVVECKRGMVYKEEDGPILHCICRK</sequence>
<accession>A0ACB5RBB1</accession>
<dbReference type="EMBL" id="BROD01000001">
    <property type="protein sequence ID" value="GKX66351.1"/>
    <property type="molecule type" value="Genomic_DNA"/>
</dbReference>